<name>A0ACB8JNJ5_CITSI</name>
<evidence type="ECO:0000313" key="1">
    <source>
        <dbReference type="EMBL" id="KAH9734296.1"/>
    </source>
</evidence>
<accession>A0ACB8JNJ5</accession>
<evidence type="ECO:0000313" key="2">
    <source>
        <dbReference type="Proteomes" id="UP000829398"/>
    </source>
</evidence>
<sequence length="544" mass="61507">MILELGWWSEGCLEQEGYALLKLKHDFFNNHCCQWACVECNTTTGKVISLDLDGTRKLGDGEGYLNASLFTSFQQLELLDLSSNHIVGCIRNEERLSSLSNFRFLDLSFNSFNNSILSSLVGFSSLRILSLACNRLEGSIDVKELDSLSNLEELDMSFNEIENLLVPKDYISLKNLHSLHLSGLRIRAGSTVLHSMGSFPSLETLSLQSNNFKETVTLTQESHNFTNLEEFTLDGSFLYISLLQSIASFTSLKTLSMNFCEFNGVLPRDRGILNFKNLEYFNMDFCTAFSNSFLQMSESMASLKYLSLSNSYLNGTILDQGLCELVYLQEVNIDRNNLSGSLPWCLANLTYLRLLDVSFNQLTENISSSPLMNLTYIEELWLSNNHFQISISLEPFFNHSKLKFFDGDIYAEIETSHSSLTPKFQLTSISLFGHGDSGIFPKFLYHQHDLEYVDLSHLNLTREFPNWLLEKNKKLKRLSLVNISLFGPFPLPIHCHKNLRVLDVSNNKLQGHIPIEIGEVLPNLVVLNVATNAFNGSIPSSFGV</sequence>
<comment type="caution">
    <text evidence="1">The sequence shown here is derived from an EMBL/GenBank/DDBJ whole genome shotgun (WGS) entry which is preliminary data.</text>
</comment>
<gene>
    <name evidence="1" type="ORF">KPL71_017324</name>
</gene>
<organism evidence="1 2">
    <name type="scientific">Citrus sinensis</name>
    <name type="common">Sweet orange</name>
    <name type="synonym">Citrus aurantium var. sinensis</name>
    <dbReference type="NCBI Taxonomy" id="2711"/>
    <lineage>
        <taxon>Eukaryota</taxon>
        <taxon>Viridiplantae</taxon>
        <taxon>Streptophyta</taxon>
        <taxon>Embryophyta</taxon>
        <taxon>Tracheophyta</taxon>
        <taxon>Spermatophyta</taxon>
        <taxon>Magnoliopsida</taxon>
        <taxon>eudicotyledons</taxon>
        <taxon>Gunneridae</taxon>
        <taxon>Pentapetalae</taxon>
        <taxon>rosids</taxon>
        <taxon>malvids</taxon>
        <taxon>Sapindales</taxon>
        <taxon>Rutaceae</taxon>
        <taxon>Aurantioideae</taxon>
        <taxon>Citrus</taxon>
    </lineage>
</organism>
<keyword evidence="2" id="KW-1185">Reference proteome</keyword>
<proteinExistence type="predicted"/>
<protein>
    <submittedName>
        <fullName evidence="1">Receptor-like protein 13</fullName>
    </submittedName>
</protein>
<reference evidence="2" key="1">
    <citation type="journal article" date="2023" name="Hortic. Res.">
        <title>A chromosome-level phased genome enabling allele-level studies in sweet orange: a case study on citrus Huanglongbing tolerance.</title>
        <authorList>
            <person name="Wu B."/>
            <person name="Yu Q."/>
            <person name="Deng Z."/>
            <person name="Duan Y."/>
            <person name="Luo F."/>
            <person name="Gmitter F. Jr."/>
        </authorList>
    </citation>
    <scope>NUCLEOTIDE SEQUENCE [LARGE SCALE GENOMIC DNA]</scope>
    <source>
        <strain evidence="2">cv. Valencia</strain>
    </source>
</reference>
<dbReference type="Proteomes" id="UP000829398">
    <property type="component" value="Chromosome 6"/>
</dbReference>
<dbReference type="EMBL" id="CM039175">
    <property type="protein sequence ID" value="KAH9734296.1"/>
    <property type="molecule type" value="Genomic_DNA"/>
</dbReference>